<dbReference type="Pfam" id="PF04138">
    <property type="entry name" value="GtrA_DPMS_TM"/>
    <property type="match status" value="1"/>
</dbReference>
<dbReference type="GO" id="GO:0000271">
    <property type="term" value="P:polysaccharide biosynthetic process"/>
    <property type="evidence" value="ECO:0007669"/>
    <property type="project" value="InterPro"/>
</dbReference>
<evidence type="ECO:0000313" key="9">
    <source>
        <dbReference type="Proteomes" id="UP000580043"/>
    </source>
</evidence>
<dbReference type="InterPro" id="IPR051401">
    <property type="entry name" value="GtrA_CellWall_Glycosyl"/>
</dbReference>
<dbReference type="PANTHER" id="PTHR38459">
    <property type="entry name" value="PROPHAGE BACTOPRENOL-LINKED GLUCOSE TRANSLOCASE HOMOLOG"/>
    <property type="match status" value="1"/>
</dbReference>
<evidence type="ECO:0000256" key="6">
    <source>
        <dbReference type="SAM" id="Phobius"/>
    </source>
</evidence>
<evidence type="ECO:0000256" key="2">
    <source>
        <dbReference type="ARBA" id="ARBA00009399"/>
    </source>
</evidence>
<gene>
    <name evidence="8" type="ORF">HHL15_09415</name>
</gene>
<keyword evidence="3 6" id="KW-0812">Transmembrane</keyword>
<dbReference type="Proteomes" id="UP000580043">
    <property type="component" value="Unassembled WGS sequence"/>
</dbReference>
<evidence type="ECO:0000259" key="7">
    <source>
        <dbReference type="Pfam" id="PF04138"/>
    </source>
</evidence>
<dbReference type="AlphaFoldDB" id="A0A848G419"/>
<dbReference type="InterPro" id="IPR007267">
    <property type="entry name" value="GtrA_DPMS_TM"/>
</dbReference>
<evidence type="ECO:0000256" key="4">
    <source>
        <dbReference type="ARBA" id="ARBA00022989"/>
    </source>
</evidence>
<feature type="transmembrane region" description="Helical" evidence="6">
    <location>
        <begin position="20"/>
        <end position="49"/>
    </location>
</feature>
<comment type="subcellular location">
    <subcellularLocation>
        <location evidence="1">Membrane</location>
        <topology evidence="1">Multi-pass membrane protein</topology>
    </subcellularLocation>
</comment>
<organism evidence="8 9">
    <name type="scientific">Zoogloea dura</name>
    <dbReference type="NCBI Taxonomy" id="2728840"/>
    <lineage>
        <taxon>Bacteria</taxon>
        <taxon>Pseudomonadati</taxon>
        <taxon>Pseudomonadota</taxon>
        <taxon>Betaproteobacteria</taxon>
        <taxon>Rhodocyclales</taxon>
        <taxon>Zoogloeaceae</taxon>
        <taxon>Zoogloea</taxon>
    </lineage>
</organism>
<reference evidence="8 9" key="1">
    <citation type="submission" date="2020-04" db="EMBL/GenBank/DDBJ databases">
        <title>Zoogloea sp. G-4-1-14 isolated from soil.</title>
        <authorList>
            <person name="Dahal R.H."/>
        </authorList>
    </citation>
    <scope>NUCLEOTIDE SEQUENCE [LARGE SCALE GENOMIC DNA]</scope>
    <source>
        <strain evidence="8 9">G-4-1-14</strain>
    </source>
</reference>
<feature type="transmembrane region" description="Helical" evidence="6">
    <location>
        <begin position="97"/>
        <end position="117"/>
    </location>
</feature>
<protein>
    <submittedName>
        <fullName evidence="8">GtrA family protein</fullName>
    </submittedName>
</protein>
<feature type="domain" description="GtrA/DPMS transmembrane" evidence="7">
    <location>
        <begin position="10"/>
        <end position="123"/>
    </location>
</feature>
<evidence type="ECO:0000256" key="1">
    <source>
        <dbReference type="ARBA" id="ARBA00004141"/>
    </source>
</evidence>
<dbReference type="RefSeq" id="WP_169145512.1">
    <property type="nucleotide sequence ID" value="NZ_JABBGA010000006.1"/>
</dbReference>
<keyword evidence="9" id="KW-1185">Reference proteome</keyword>
<dbReference type="EMBL" id="JABBGA010000006">
    <property type="protein sequence ID" value="NML25959.1"/>
    <property type="molecule type" value="Genomic_DNA"/>
</dbReference>
<proteinExistence type="inferred from homology"/>
<name>A0A848G419_9RHOO</name>
<dbReference type="PANTHER" id="PTHR38459:SF1">
    <property type="entry name" value="PROPHAGE BACTOPRENOL-LINKED GLUCOSE TRANSLOCASE HOMOLOG"/>
    <property type="match status" value="1"/>
</dbReference>
<comment type="caution">
    <text evidence="8">The sequence shown here is derived from an EMBL/GenBank/DDBJ whole genome shotgun (WGS) entry which is preliminary data.</text>
</comment>
<dbReference type="GO" id="GO:0005886">
    <property type="term" value="C:plasma membrane"/>
    <property type="evidence" value="ECO:0007669"/>
    <property type="project" value="TreeGrafter"/>
</dbReference>
<sequence length="137" mass="14983">MKGTLGQLLRYGLVGLASNGVLYLAYLALTSVGVGAKLAMSLLYAVGVAQTFFFNKRWSFRHEGAHRATFVRYCASYAIGYAVNLAALHLLVDRLGLPHQVVQGVMILVIAALLFLLQKLWVFRTDSSTPTAHPTRS</sequence>
<evidence type="ECO:0000256" key="5">
    <source>
        <dbReference type="ARBA" id="ARBA00023136"/>
    </source>
</evidence>
<keyword evidence="4 6" id="KW-1133">Transmembrane helix</keyword>
<accession>A0A848G419</accession>
<evidence type="ECO:0000256" key="3">
    <source>
        <dbReference type="ARBA" id="ARBA00022692"/>
    </source>
</evidence>
<keyword evidence="5 6" id="KW-0472">Membrane</keyword>
<feature type="transmembrane region" description="Helical" evidence="6">
    <location>
        <begin position="70"/>
        <end position="91"/>
    </location>
</feature>
<evidence type="ECO:0000313" key="8">
    <source>
        <dbReference type="EMBL" id="NML25959.1"/>
    </source>
</evidence>
<comment type="similarity">
    <text evidence="2">Belongs to the GtrA family.</text>
</comment>